<keyword evidence="3" id="KW-0677">Repeat</keyword>
<dbReference type="GO" id="GO:0005509">
    <property type="term" value="F:calcium ion binding"/>
    <property type="evidence" value="ECO:0007669"/>
    <property type="project" value="InterPro"/>
</dbReference>
<evidence type="ECO:0000256" key="4">
    <source>
        <dbReference type="ARBA" id="ARBA00023157"/>
    </source>
</evidence>
<evidence type="ECO:0000256" key="1">
    <source>
        <dbReference type="ARBA" id="ARBA00022536"/>
    </source>
</evidence>
<dbReference type="Pfam" id="PF12947">
    <property type="entry name" value="EGF_3"/>
    <property type="match status" value="1"/>
</dbReference>
<dbReference type="FunFam" id="2.10.25.10:FF:000038">
    <property type="entry name" value="Fibrillin 2"/>
    <property type="match status" value="1"/>
</dbReference>
<feature type="region of interest" description="Disordered" evidence="6">
    <location>
        <begin position="294"/>
        <end position="315"/>
    </location>
</feature>
<evidence type="ECO:0000256" key="2">
    <source>
        <dbReference type="ARBA" id="ARBA00022729"/>
    </source>
</evidence>
<dbReference type="PANTHER" id="PTHR24039">
    <property type="entry name" value="FIBRILLIN-RELATED"/>
    <property type="match status" value="1"/>
</dbReference>
<name>A0A0G4FKI5_9ALVE</name>
<dbReference type="Gene3D" id="2.10.25.10">
    <property type="entry name" value="Laminin"/>
    <property type="match status" value="1"/>
</dbReference>
<dbReference type="SMART" id="SM00181">
    <property type="entry name" value="EGF"/>
    <property type="match status" value="1"/>
</dbReference>
<gene>
    <name evidence="9" type="ORF">Cvel_3455</name>
</gene>
<evidence type="ECO:0000256" key="5">
    <source>
        <dbReference type="PROSITE-ProRule" id="PRU00076"/>
    </source>
</evidence>
<feature type="chain" id="PRO_5005189212" description="EGF-like domain-containing protein" evidence="7">
    <location>
        <begin position="23"/>
        <end position="361"/>
    </location>
</feature>
<reference evidence="9" key="1">
    <citation type="submission" date="2014-11" db="EMBL/GenBank/DDBJ databases">
        <authorList>
            <person name="Otto D Thomas"/>
            <person name="Naeem Raeece"/>
        </authorList>
    </citation>
    <scope>NUCLEOTIDE SEQUENCE</scope>
</reference>
<evidence type="ECO:0000256" key="7">
    <source>
        <dbReference type="SAM" id="SignalP"/>
    </source>
</evidence>
<keyword evidence="1 5" id="KW-0245">EGF-like domain</keyword>
<keyword evidence="2 7" id="KW-0732">Signal</keyword>
<feature type="domain" description="EGF-like" evidence="8">
    <location>
        <begin position="255"/>
        <end position="295"/>
    </location>
</feature>
<dbReference type="SMART" id="SM00179">
    <property type="entry name" value="EGF_CA"/>
    <property type="match status" value="1"/>
</dbReference>
<sequence>MGAPRTLLVSGLLMTAATVISGQPSISISKFTNGASELAEIAAGETVVWTYEVLNNGDIPFDEAELVVTDDQEGLITNIVDKGNDDTTLSPFEVWIYEQTGIAQDLSGGTYVNIGEVAADDVTDFDQSSYRNPAPNPAIDIEKFTNGLDNDNLENGLELEAGFSLVWSYEVTNTGDVPFDVSDIVVTDDQEGIITNISDQGNGDNTLDPGETWIYEKDGIAVSSGCYFNIATVMVSGTEVSDEDSSGYINPGFQAVDECATQADNCDEDATCTDTPCSFECTCNDGFMGDGVTCEDKEDKKQKKPTEKRDGSGPFKFDFAALKDAFELKSDGPLSLPSFDGKTPLPLDFEKFGDMLKGFAG</sequence>
<dbReference type="PROSITE" id="PS01186">
    <property type="entry name" value="EGF_2"/>
    <property type="match status" value="1"/>
</dbReference>
<accession>A0A0G4FKI5</accession>
<evidence type="ECO:0000256" key="3">
    <source>
        <dbReference type="ARBA" id="ARBA00022737"/>
    </source>
</evidence>
<dbReference type="EMBL" id="CDMZ01000440">
    <property type="protein sequence ID" value="CEM14295.1"/>
    <property type="molecule type" value="Genomic_DNA"/>
</dbReference>
<protein>
    <recommendedName>
        <fullName evidence="8">EGF-like domain-containing protein</fullName>
    </recommendedName>
</protein>
<proteinExistence type="predicted"/>
<dbReference type="InterPro" id="IPR000742">
    <property type="entry name" value="EGF"/>
</dbReference>
<evidence type="ECO:0000313" key="9">
    <source>
        <dbReference type="EMBL" id="CEM14295.1"/>
    </source>
</evidence>
<dbReference type="PROSITE" id="PS50026">
    <property type="entry name" value="EGF_3"/>
    <property type="match status" value="1"/>
</dbReference>
<keyword evidence="4" id="KW-1015">Disulfide bond</keyword>
<evidence type="ECO:0000259" key="8">
    <source>
        <dbReference type="PROSITE" id="PS50026"/>
    </source>
</evidence>
<dbReference type="CDD" id="cd00054">
    <property type="entry name" value="EGF_CA"/>
    <property type="match status" value="1"/>
</dbReference>
<comment type="caution">
    <text evidence="5">Lacks conserved residue(s) required for the propagation of feature annotation.</text>
</comment>
<dbReference type="AlphaFoldDB" id="A0A0G4FKI5"/>
<dbReference type="PROSITE" id="PS00010">
    <property type="entry name" value="ASX_HYDROXYL"/>
    <property type="match status" value="1"/>
</dbReference>
<dbReference type="VEuPathDB" id="CryptoDB:Cvel_3455"/>
<feature type="signal peptide" evidence="7">
    <location>
        <begin position="1"/>
        <end position="22"/>
    </location>
</feature>
<dbReference type="InterPro" id="IPR024731">
    <property type="entry name" value="NELL2-like_EGF"/>
</dbReference>
<dbReference type="InterPro" id="IPR000152">
    <property type="entry name" value="EGF-type_Asp/Asn_hydroxyl_site"/>
</dbReference>
<feature type="compositionally biased region" description="Basic and acidic residues" evidence="6">
    <location>
        <begin position="294"/>
        <end position="311"/>
    </location>
</feature>
<dbReference type="InterPro" id="IPR001881">
    <property type="entry name" value="EGF-like_Ca-bd_dom"/>
</dbReference>
<organism evidence="9">
    <name type="scientific">Chromera velia CCMP2878</name>
    <dbReference type="NCBI Taxonomy" id="1169474"/>
    <lineage>
        <taxon>Eukaryota</taxon>
        <taxon>Sar</taxon>
        <taxon>Alveolata</taxon>
        <taxon>Colpodellida</taxon>
        <taxon>Chromeraceae</taxon>
        <taxon>Chromera</taxon>
    </lineage>
</organism>
<evidence type="ECO:0000256" key="6">
    <source>
        <dbReference type="SAM" id="MobiDB-lite"/>
    </source>
</evidence>
<dbReference type="PANTHER" id="PTHR24039:SF58">
    <property type="entry name" value="EGF-LIKE DOMAIN-CONTAINING PROTEIN"/>
    <property type="match status" value="1"/>
</dbReference>
<dbReference type="SUPFAM" id="SSF57196">
    <property type="entry name" value="EGF/Laminin"/>
    <property type="match status" value="1"/>
</dbReference>